<name>A0A327RLP3_9FLAO</name>
<keyword evidence="2" id="KW-1133">Transmembrane helix</keyword>
<feature type="region of interest" description="Disordered" evidence="1">
    <location>
        <begin position="183"/>
        <end position="208"/>
    </location>
</feature>
<keyword evidence="5" id="KW-1185">Reference proteome</keyword>
<dbReference type="OrthoDB" id="981213at2"/>
<evidence type="ECO:0000256" key="3">
    <source>
        <dbReference type="SAM" id="SignalP"/>
    </source>
</evidence>
<feature type="signal peptide" evidence="3">
    <location>
        <begin position="1"/>
        <end position="22"/>
    </location>
</feature>
<evidence type="ECO:0000313" key="4">
    <source>
        <dbReference type="EMBL" id="RAJ17088.1"/>
    </source>
</evidence>
<keyword evidence="2" id="KW-0472">Membrane</keyword>
<proteinExistence type="predicted"/>
<protein>
    <recommendedName>
        <fullName evidence="6">tRNA (Guanine-N1)-methyltransferase</fullName>
    </recommendedName>
</protein>
<organism evidence="4 5">
    <name type="scientific">Olleya aquimaris</name>
    <dbReference type="NCBI Taxonomy" id="639310"/>
    <lineage>
        <taxon>Bacteria</taxon>
        <taxon>Pseudomonadati</taxon>
        <taxon>Bacteroidota</taxon>
        <taxon>Flavobacteriia</taxon>
        <taxon>Flavobacteriales</taxon>
        <taxon>Flavobacteriaceae</taxon>
    </lineage>
</organism>
<accession>A0A327RLP3</accession>
<keyword evidence="2" id="KW-0812">Transmembrane</keyword>
<dbReference type="AlphaFoldDB" id="A0A327RLP3"/>
<evidence type="ECO:0000256" key="1">
    <source>
        <dbReference type="SAM" id="MobiDB-lite"/>
    </source>
</evidence>
<dbReference type="Proteomes" id="UP000248703">
    <property type="component" value="Unassembled WGS sequence"/>
</dbReference>
<evidence type="ECO:0000256" key="2">
    <source>
        <dbReference type="SAM" id="Phobius"/>
    </source>
</evidence>
<keyword evidence="3" id="KW-0732">Signal</keyword>
<feature type="transmembrane region" description="Helical" evidence="2">
    <location>
        <begin position="139"/>
        <end position="157"/>
    </location>
</feature>
<dbReference type="EMBL" id="QLLO01000002">
    <property type="protein sequence ID" value="RAJ17088.1"/>
    <property type="molecule type" value="Genomic_DNA"/>
</dbReference>
<sequence length="208" mass="24046">MCKTNYLLATIFFFTISFSGTAQTQTTDDDKLSLDSGTLESQFEYLTKKSTNWRDERGRSYEVIRNEWVAKLKANTLDSLKAIKKDLLDTQNKVTAQSTEIEQLKSSLSNTKSNLEATNQEKDSMSLFGMQMSKTGYNALLWSIIAGLLAFLLFFIFKFKNSHAVTRAAKLKLEETEEEFEEHRRNALEREQKVRRQLQDEINKNRNS</sequence>
<dbReference type="RefSeq" id="WP_111659200.1">
    <property type="nucleotide sequence ID" value="NZ_QLLO01000002.1"/>
</dbReference>
<comment type="caution">
    <text evidence="4">The sequence shown here is derived from an EMBL/GenBank/DDBJ whole genome shotgun (WGS) entry which is preliminary data.</text>
</comment>
<evidence type="ECO:0000313" key="5">
    <source>
        <dbReference type="Proteomes" id="UP000248703"/>
    </source>
</evidence>
<reference evidence="4 5" key="1">
    <citation type="submission" date="2018-06" db="EMBL/GenBank/DDBJ databases">
        <title>Genomic Encyclopedia of Archaeal and Bacterial Type Strains, Phase II (KMG-II): from individual species to whole genera.</title>
        <authorList>
            <person name="Goeker M."/>
        </authorList>
    </citation>
    <scope>NUCLEOTIDE SEQUENCE [LARGE SCALE GENOMIC DNA]</scope>
    <source>
        <strain evidence="4 5">DSM 24464</strain>
    </source>
</reference>
<evidence type="ECO:0008006" key="6">
    <source>
        <dbReference type="Google" id="ProtNLM"/>
    </source>
</evidence>
<gene>
    <name evidence="4" type="ORF">LY08_00867</name>
</gene>
<feature type="chain" id="PRO_5016437277" description="tRNA (Guanine-N1)-methyltransferase" evidence="3">
    <location>
        <begin position="23"/>
        <end position="208"/>
    </location>
</feature>